<feature type="region of interest" description="Disordered" evidence="1">
    <location>
        <begin position="730"/>
        <end position="779"/>
    </location>
</feature>
<feature type="region of interest" description="Disordered" evidence="1">
    <location>
        <begin position="322"/>
        <end position="379"/>
    </location>
</feature>
<feature type="region of interest" description="Disordered" evidence="1">
    <location>
        <begin position="505"/>
        <end position="545"/>
    </location>
</feature>
<feature type="compositionally biased region" description="Low complexity" evidence="1">
    <location>
        <begin position="322"/>
        <end position="331"/>
    </location>
</feature>
<feature type="compositionally biased region" description="Gly residues" evidence="1">
    <location>
        <begin position="730"/>
        <end position="759"/>
    </location>
</feature>
<feature type="compositionally biased region" description="Low complexity" evidence="1">
    <location>
        <begin position="520"/>
        <end position="529"/>
    </location>
</feature>
<proteinExistence type="predicted"/>
<accession>A0A6J5QM31</accession>
<sequence>MSLHALANNMAARGRGPDSTLVHMSPREVHGLQALAMANGGSLTINPQTGLPEAGFLENLLPALAGFALNAFMPGVGGAIGSALGFGEAAASTVGTGLLVGGATGLATGSLEKGLMAGLGAYGGAGLAGSLGAAGGVQSGMDAASAARDAGMSAAAEASPAATAARLQAGVNTAMSAPVDALKNNAWNLGFAAAPGLTGTFDNQQPSSGLKIHPGYIRGYDKDPVTGTLYQTSATPADQYTGGIKFGGVPEIEGYPKIKGYARGGYAEFNEDFIPSSRRVIDVGDDGFGYTQPAYTPPAPVYSAPEPLKGIEALTPAYSAPAYTPPAYSTPEDGGQQSARERRLAELDADRNIDSNRPTPARGIEALVPPEGGEIDRPITTMPVDMGGGRGDDFGGKIDNPIVTMPVDVYPKAPPQAPITTPETPVEDVPDDSEAVDETAKTINFGGVGQLEPVNTSPADSLLSDSQRVQNYLMGKGPNPFTVYHKTKETPVEKAQVATKTLPKKVIKPEQRGGSGGNGTSTTPGAGAAQFGGSGFTGSTTNSFGDSGPTTGAASLANSAAAALGNAGLVGLSNAIAANVNPNYGHEAALANSKALAATLSGPQAANPMGTDPSQRGESNGDGGGSGVTGPDGGPTGSRASDGGWGGEGRGGSGRGGDGGGPATGGHDGDASGGGDRGTRGGFALGGYLDQRYADGGTTGSGSLDLHVPINIGGEGGGAGGGGMGGGFGGGQYQPVGQGGGMGGGLGGLLNQGSNGRGDFGPQMQGGMSQPSPNFLQQQMNSLPGFQSMQKAQQDFTNSDDYKNFQNYAQEYQQQFQPQQQPSAFGGAMGGSRYGLGQGAQNGLYGGTPIGKPSYEQYLAGRSPYQQDVPLAREQYENPQQGPSNPASRMAAGGITALADGGMYNLGSYSDGGRLLRGPGDGVSDDIPATIGENQPARLADGEFVVPARIVSEIGNGSTEAGARKLYAMMDRVQKSRAKTVGKNKVAANTRADKYLPA</sequence>
<reference evidence="2" key="1">
    <citation type="submission" date="2020-05" db="EMBL/GenBank/DDBJ databases">
        <authorList>
            <person name="Chiriac C."/>
            <person name="Salcher M."/>
            <person name="Ghai R."/>
            <person name="Kavagutti S V."/>
        </authorList>
    </citation>
    <scope>NUCLEOTIDE SEQUENCE</scope>
</reference>
<feature type="compositionally biased region" description="Gly residues" evidence="1">
    <location>
        <begin position="643"/>
        <end position="679"/>
    </location>
</feature>
<evidence type="ECO:0000256" key="1">
    <source>
        <dbReference type="SAM" id="MobiDB-lite"/>
    </source>
</evidence>
<dbReference type="EMBL" id="LR796986">
    <property type="protein sequence ID" value="CAB4180614.1"/>
    <property type="molecule type" value="Genomic_DNA"/>
</dbReference>
<feature type="compositionally biased region" description="Polar residues" evidence="1">
    <location>
        <begin position="766"/>
        <end position="779"/>
    </location>
</feature>
<feature type="region of interest" description="Disordered" evidence="1">
    <location>
        <begin position="602"/>
        <end position="679"/>
    </location>
</feature>
<gene>
    <name evidence="2" type="ORF">UFOVP1049_65</name>
</gene>
<feature type="compositionally biased region" description="Gly residues" evidence="1">
    <location>
        <begin position="620"/>
        <end position="636"/>
    </location>
</feature>
<organism evidence="2">
    <name type="scientific">uncultured Caudovirales phage</name>
    <dbReference type="NCBI Taxonomy" id="2100421"/>
    <lineage>
        <taxon>Viruses</taxon>
        <taxon>Duplodnaviria</taxon>
        <taxon>Heunggongvirae</taxon>
        <taxon>Uroviricota</taxon>
        <taxon>Caudoviricetes</taxon>
        <taxon>Peduoviridae</taxon>
        <taxon>Maltschvirus</taxon>
        <taxon>Maltschvirus maltsch</taxon>
    </lineage>
</organism>
<protein>
    <submittedName>
        <fullName evidence="2">Uncharacterized protein</fullName>
    </submittedName>
</protein>
<name>A0A6J5QM31_9CAUD</name>
<evidence type="ECO:0000313" key="2">
    <source>
        <dbReference type="EMBL" id="CAB4180614.1"/>
    </source>
</evidence>
<feature type="compositionally biased region" description="Basic and acidic residues" evidence="1">
    <location>
        <begin position="339"/>
        <end position="354"/>
    </location>
</feature>